<keyword evidence="2 4" id="KW-0238">DNA-binding</keyword>
<dbReference type="PANTHER" id="PTHR47506:SF6">
    <property type="entry name" value="HTH-TYPE TRANSCRIPTIONAL REPRESSOR NEMR"/>
    <property type="match status" value="1"/>
</dbReference>
<name>A0A0E2AZE1_9LEPT</name>
<dbReference type="Pfam" id="PF00440">
    <property type="entry name" value="TetR_N"/>
    <property type="match status" value="1"/>
</dbReference>
<dbReference type="InterPro" id="IPR001647">
    <property type="entry name" value="HTH_TetR"/>
</dbReference>
<evidence type="ECO:0000256" key="3">
    <source>
        <dbReference type="ARBA" id="ARBA00023163"/>
    </source>
</evidence>
<dbReference type="PROSITE" id="PS50977">
    <property type="entry name" value="HTH_TETR_2"/>
    <property type="match status" value="1"/>
</dbReference>
<dbReference type="SUPFAM" id="SSF46689">
    <property type="entry name" value="Homeodomain-like"/>
    <property type="match status" value="1"/>
</dbReference>
<sequence length="192" mass="21890">MKISATQSAIKRKSILQTGIHLIQKNGPTVGIQEIANKAKIPKGSFYNYFSSKDQFLIEALEEYTQNAILWNNQTLEKGKRKLSYLYEQKVILEKKFLKDGISCLINVLSQCSSPKEQKLRNKLKLSLDSISKGILDSLRLDPKNYSKEISIHIQVLESSWRGAMLLAKATGDPSYLENFLSVHRKLIKEFL</sequence>
<evidence type="ECO:0000256" key="2">
    <source>
        <dbReference type="ARBA" id="ARBA00023125"/>
    </source>
</evidence>
<keyword evidence="3" id="KW-0804">Transcription</keyword>
<organism evidence="6 7">
    <name type="scientific">Leptospira kirschneri str. H1</name>
    <dbReference type="NCBI Taxonomy" id="1049966"/>
    <lineage>
        <taxon>Bacteria</taxon>
        <taxon>Pseudomonadati</taxon>
        <taxon>Spirochaetota</taxon>
        <taxon>Spirochaetia</taxon>
        <taxon>Leptospirales</taxon>
        <taxon>Leptospiraceae</taxon>
        <taxon>Leptospira</taxon>
    </lineage>
</organism>
<feature type="domain" description="HTH tetR-type" evidence="5">
    <location>
        <begin position="9"/>
        <end position="68"/>
    </location>
</feature>
<evidence type="ECO:0000313" key="7">
    <source>
        <dbReference type="Proteomes" id="UP000006253"/>
    </source>
</evidence>
<dbReference type="Proteomes" id="UP000006253">
    <property type="component" value="Unassembled WGS sequence"/>
</dbReference>
<proteinExistence type="predicted"/>
<dbReference type="InterPro" id="IPR009057">
    <property type="entry name" value="Homeodomain-like_sf"/>
</dbReference>
<dbReference type="PANTHER" id="PTHR47506">
    <property type="entry name" value="TRANSCRIPTIONAL REGULATORY PROTEIN"/>
    <property type="match status" value="1"/>
</dbReference>
<dbReference type="PRINTS" id="PR00455">
    <property type="entry name" value="HTHTETR"/>
</dbReference>
<reference evidence="6 7" key="1">
    <citation type="submission" date="2012-10" db="EMBL/GenBank/DDBJ databases">
        <authorList>
            <person name="Harkins D.M."/>
            <person name="Durkin A.S."/>
            <person name="Brinkac L.M."/>
            <person name="Selengut J.D."/>
            <person name="Sanka R."/>
            <person name="DePew J."/>
            <person name="Purushe J."/>
            <person name="Peacock S.J."/>
            <person name="Thaipadungpanit J."/>
            <person name="Wuthiekanun V.W."/>
            <person name="Day N.P."/>
            <person name="Vinetz J.M."/>
            <person name="Sutton G.G."/>
            <person name="Nelson W.C."/>
            <person name="Fouts D.E."/>
        </authorList>
    </citation>
    <scope>NUCLEOTIDE SEQUENCE [LARGE SCALE GENOMIC DNA]</scope>
    <source>
        <strain evidence="6 7">H1</strain>
    </source>
</reference>
<dbReference type="RefSeq" id="WP_004766510.1">
    <property type="nucleotide sequence ID" value="NZ_AHMY02000056.1"/>
</dbReference>
<feature type="DNA-binding region" description="H-T-H motif" evidence="4">
    <location>
        <begin position="31"/>
        <end position="50"/>
    </location>
</feature>
<dbReference type="EMBL" id="AHMY02000056">
    <property type="protein sequence ID" value="EKO14332.1"/>
    <property type="molecule type" value="Genomic_DNA"/>
</dbReference>
<evidence type="ECO:0000256" key="4">
    <source>
        <dbReference type="PROSITE-ProRule" id="PRU00335"/>
    </source>
</evidence>
<gene>
    <name evidence="6" type="ORF">LEP1GSC081_0870</name>
</gene>
<keyword evidence="1" id="KW-0805">Transcription regulation</keyword>
<evidence type="ECO:0000313" key="6">
    <source>
        <dbReference type="EMBL" id="EKO14332.1"/>
    </source>
</evidence>
<evidence type="ECO:0000256" key="1">
    <source>
        <dbReference type="ARBA" id="ARBA00023015"/>
    </source>
</evidence>
<dbReference type="GO" id="GO:0003677">
    <property type="term" value="F:DNA binding"/>
    <property type="evidence" value="ECO:0007669"/>
    <property type="project" value="UniProtKB-UniRule"/>
</dbReference>
<dbReference type="AlphaFoldDB" id="A0A0E2AZE1"/>
<accession>A0A0E2AZE1</accession>
<evidence type="ECO:0000259" key="5">
    <source>
        <dbReference type="PROSITE" id="PS50977"/>
    </source>
</evidence>
<protein>
    <submittedName>
        <fullName evidence="6">Transcriptional regulator, TetR family</fullName>
    </submittedName>
</protein>
<comment type="caution">
    <text evidence="6">The sequence shown here is derived from an EMBL/GenBank/DDBJ whole genome shotgun (WGS) entry which is preliminary data.</text>
</comment>
<dbReference type="Gene3D" id="1.10.357.10">
    <property type="entry name" value="Tetracycline Repressor, domain 2"/>
    <property type="match status" value="1"/>
</dbReference>